<evidence type="ECO:0000256" key="6">
    <source>
        <dbReference type="SAM" id="Phobius"/>
    </source>
</evidence>
<proteinExistence type="predicted"/>
<dbReference type="EMBL" id="JBHSRS010000082">
    <property type="protein sequence ID" value="MFC6283355.1"/>
    <property type="molecule type" value="Genomic_DNA"/>
</dbReference>
<comment type="pathway">
    <text evidence="1">Lipid metabolism.</text>
</comment>
<dbReference type="Pfam" id="PF01553">
    <property type="entry name" value="Acyltransferase"/>
    <property type="match status" value="1"/>
</dbReference>
<evidence type="ECO:0000256" key="3">
    <source>
        <dbReference type="ARBA" id="ARBA00022679"/>
    </source>
</evidence>
<keyword evidence="9" id="KW-1185">Reference proteome</keyword>
<keyword evidence="2" id="KW-0444">Lipid biosynthesis</keyword>
<organism evidence="8 9">
    <name type="scientific">Polaromonas aquatica</name>
    <dbReference type="NCBI Taxonomy" id="332657"/>
    <lineage>
        <taxon>Bacteria</taxon>
        <taxon>Pseudomonadati</taxon>
        <taxon>Pseudomonadota</taxon>
        <taxon>Betaproteobacteria</taxon>
        <taxon>Burkholderiales</taxon>
        <taxon>Comamonadaceae</taxon>
        <taxon>Polaromonas</taxon>
    </lineage>
</organism>
<keyword evidence="5 8" id="KW-0012">Acyltransferase</keyword>
<evidence type="ECO:0000256" key="5">
    <source>
        <dbReference type="ARBA" id="ARBA00023315"/>
    </source>
</evidence>
<dbReference type="InterPro" id="IPR002123">
    <property type="entry name" value="Plipid/glycerol_acylTrfase"/>
</dbReference>
<evidence type="ECO:0000313" key="8">
    <source>
        <dbReference type="EMBL" id="MFC6283355.1"/>
    </source>
</evidence>
<sequence>MNRLKACGKLARALVHIFSGFFTILLVFPRLSQEQREMRIQAWSVNMLDRIGIQLVVNGQPVVNGPMLLVANHISWLDITSLHAARFCRFVSKADIKQWPVIGTLATGVGTLFIERESRRDAMRVVQHMTERLRAGDVIGVFPEGTTGDGIGLLPFHANLFQAAIAANAPVQPVALQFVDHATGQYSAAPCYVGDDTLLGSVWRTLCTSGIAVVITYGQPQYARGRDRREWALALRTEIENLRQP</sequence>
<evidence type="ECO:0000313" key="9">
    <source>
        <dbReference type="Proteomes" id="UP001596270"/>
    </source>
</evidence>
<dbReference type="RefSeq" id="WP_371437089.1">
    <property type="nucleotide sequence ID" value="NZ_JBHSRS010000082.1"/>
</dbReference>
<dbReference type="Proteomes" id="UP001596270">
    <property type="component" value="Unassembled WGS sequence"/>
</dbReference>
<dbReference type="PANTHER" id="PTHR10434">
    <property type="entry name" value="1-ACYL-SN-GLYCEROL-3-PHOSPHATE ACYLTRANSFERASE"/>
    <property type="match status" value="1"/>
</dbReference>
<evidence type="ECO:0000259" key="7">
    <source>
        <dbReference type="SMART" id="SM00563"/>
    </source>
</evidence>
<accession>A0ABW1U2L3</accession>
<evidence type="ECO:0000256" key="1">
    <source>
        <dbReference type="ARBA" id="ARBA00005189"/>
    </source>
</evidence>
<keyword evidence="6" id="KW-1133">Transmembrane helix</keyword>
<feature type="domain" description="Phospholipid/glycerol acyltransferase" evidence="7">
    <location>
        <begin position="67"/>
        <end position="179"/>
    </location>
</feature>
<dbReference type="PANTHER" id="PTHR10434:SF64">
    <property type="entry name" value="1-ACYL-SN-GLYCEROL-3-PHOSPHATE ACYLTRANSFERASE-RELATED"/>
    <property type="match status" value="1"/>
</dbReference>
<keyword evidence="4" id="KW-0443">Lipid metabolism</keyword>
<keyword evidence="6" id="KW-0472">Membrane</keyword>
<dbReference type="GO" id="GO:0016746">
    <property type="term" value="F:acyltransferase activity"/>
    <property type="evidence" value="ECO:0007669"/>
    <property type="project" value="UniProtKB-KW"/>
</dbReference>
<reference evidence="9" key="1">
    <citation type="journal article" date="2019" name="Int. J. Syst. Evol. Microbiol.">
        <title>The Global Catalogue of Microorganisms (GCM) 10K type strain sequencing project: providing services to taxonomists for standard genome sequencing and annotation.</title>
        <authorList>
            <consortium name="The Broad Institute Genomics Platform"/>
            <consortium name="The Broad Institute Genome Sequencing Center for Infectious Disease"/>
            <person name="Wu L."/>
            <person name="Ma J."/>
        </authorList>
    </citation>
    <scope>NUCLEOTIDE SEQUENCE [LARGE SCALE GENOMIC DNA]</scope>
    <source>
        <strain evidence="9">CCUG 39402</strain>
    </source>
</reference>
<dbReference type="SMART" id="SM00563">
    <property type="entry name" value="PlsC"/>
    <property type="match status" value="1"/>
</dbReference>
<dbReference type="CDD" id="cd07989">
    <property type="entry name" value="LPLAT_AGPAT-like"/>
    <property type="match status" value="1"/>
</dbReference>
<protein>
    <submittedName>
        <fullName evidence="8">Lysophospholipid acyltransferase family protein</fullName>
    </submittedName>
</protein>
<keyword evidence="6" id="KW-0812">Transmembrane</keyword>
<dbReference type="SUPFAM" id="SSF69593">
    <property type="entry name" value="Glycerol-3-phosphate (1)-acyltransferase"/>
    <property type="match status" value="1"/>
</dbReference>
<keyword evidence="3" id="KW-0808">Transferase</keyword>
<comment type="caution">
    <text evidence="8">The sequence shown here is derived from an EMBL/GenBank/DDBJ whole genome shotgun (WGS) entry which is preliminary data.</text>
</comment>
<evidence type="ECO:0000256" key="2">
    <source>
        <dbReference type="ARBA" id="ARBA00022516"/>
    </source>
</evidence>
<evidence type="ECO:0000256" key="4">
    <source>
        <dbReference type="ARBA" id="ARBA00023098"/>
    </source>
</evidence>
<gene>
    <name evidence="8" type="ORF">ACFQND_19185</name>
</gene>
<name>A0ABW1U2L3_9BURK</name>
<feature type="transmembrane region" description="Helical" evidence="6">
    <location>
        <begin position="12"/>
        <end position="31"/>
    </location>
</feature>